<dbReference type="PANTHER" id="PTHR21556">
    <property type="entry name" value="TRESLIN"/>
    <property type="match status" value="1"/>
</dbReference>
<dbReference type="GO" id="GO:0006260">
    <property type="term" value="P:DNA replication"/>
    <property type="evidence" value="ECO:0007669"/>
    <property type="project" value="InterPro"/>
</dbReference>
<evidence type="ECO:0000313" key="4">
    <source>
        <dbReference type="Proteomes" id="UP000230233"/>
    </source>
</evidence>
<feature type="compositionally biased region" description="Low complexity" evidence="1">
    <location>
        <begin position="687"/>
        <end position="714"/>
    </location>
</feature>
<reference evidence="4" key="1">
    <citation type="submission" date="2017-10" db="EMBL/GenBank/DDBJ databases">
        <title>Rapid genome shrinkage in a self-fertile nematode reveals novel sperm competition proteins.</title>
        <authorList>
            <person name="Yin D."/>
            <person name="Schwarz E.M."/>
            <person name="Thomas C.G."/>
            <person name="Felde R.L."/>
            <person name="Korf I.F."/>
            <person name="Cutter A.D."/>
            <person name="Schartner C.M."/>
            <person name="Ralston E.J."/>
            <person name="Meyer B.J."/>
            <person name="Haag E.S."/>
        </authorList>
    </citation>
    <scope>NUCLEOTIDE SEQUENCE [LARGE SCALE GENOMIC DNA]</scope>
    <source>
        <strain evidence="4">JU1422</strain>
    </source>
</reference>
<dbReference type="InterPro" id="IPR053920">
    <property type="entry name" value="Treslin_STD"/>
</dbReference>
<feature type="region of interest" description="Disordered" evidence="1">
    <location>
        <begin position="394"/>
        <end position="493"/>
    </location>
</feature>
<feature type="region of interest" description="Disordered" evidence="1">
    <location>
        <begin position="542"/>
        <end position="719"/>
    </location>
</feature>
<feature type="compositionally biased region" description="Low complexity" evidence="1">
    <location>
        <begin position="96"/>
        <end position="110"/>
    </location>
</feature>
<proteinExistence type="predicted"/>
<evidence type="ECO:0000313" key="3">
    <source>
        <dbReference type="EMBL" id="PIC52862.1"/>
    </source>
</evidence>
<feature type="compositionally biased region" description="Acidic residues" evidence="1">
    <location>
        <begin position="474"/>
        <end position="493"/>
    </location>
</feature>
<feature type="compositionally biased region" description="Low complexity" evidence="1">
    <location>
        <begin position="857"/>
        <end position="872"/>
    </location>
</feature>
<feature type="region of interest" description="Disordered" evidence="1">
    <location>
        <begin position="844"/>
        <end position="915"/>
    </location>
</feature>
<dbReference type="GO" id="GO:0010212">
    <property type="term" value="P:response to ionizing radiation"/>
    <property type="evidence" value="ECO:0007669"/>
    <property type="project" value="InterPro"/>
</dbReference>
<keyword evidence="4" id="KW-1185">Reference proteome</keyword>
<comment type="caution">
    <text evidence="3">The sequence shown here is derived from an EMBL/GenBank/DDBJ whole genome shotgun (WGS) entry which is preliminary data.</text>
</comment>
<dbReference type="Pfam" id="PF21855">
    <property type="entry name" value="Treslin_STD"/>
    <property type="match status" value="1"/>
</dbReference>
<evidence type="ECO:0000259" key="2">
    <source>
        <dbReference type="Pfam" id="PF21855"/>
    </source>
</evidence>
<dbReference type="GO" id="GO:0033314">
    <property type="term" value="P:mitotic DNA replication checkpoint signaling"/>
    <property type="evidence" value="ECO:0007669"/>
    <property type="project" value="InterPro"/>
</dbReference>
<feature type="compositionally biased region" description="Basic and acidic residues" evidence="1">
    <location>
        <begin position="656"/>
        <end position="666"/>
    </location>
</feature>
<dbReference type="Proteomes" id="UP000230233">
    <property type="component" value="Chromosome I"/>
</dbReference>
<accession>A0A2G5VM62</accession>
<dbReference type="STRING" id="1611254.A0A2G5VM62"/>
<dbReference type="AlphaFoldDB" id="A0A2G5VM62"/>
<feature type="compositionally biased region" description="Polar residues" evidence="1">
    <location>
        <begin position="588"/>
        <end position="604"/>
    </location>
</feature>
<dbReference type="PANTHER" id="PTHR21556:SF2">
    <property type="entry name" value="TRESLIN"/>
    <property type="match status" value="1"/>
</dbReference>
<dbReference type="GO" id="GO:0007095">
    <property type="term" value="P:mitotic G2 DNA damage checkpoint signaling"/>
    <property type="evidence" value="ECO:0007669"/>
    <property type="project" value="TreeGrafter"/>
</dbReference>
<dbReference type="EMBL" id="PDUG01000001">
    <property type="protein sequence ID" value="PIC52862.1"/>
    <property type="molecule type" value="Genomic_DNA"/>
</dbReference>
<dbReference type="OrthoDB" id="5812172at2759"/>
<dbReference type="GO" id="GO:0003682">
    <property type="term" value="F:chromatin binding"/>
    <property type="evidence" value="ECO:0007669"/>
    <property type="project" value="TreeGrafter"/>
</dbReference>
<feature type="compositionally biased region" description="Basic and acidic residues" evidence="1">
    <location>
        <begin position="542"/>
        <end position="569"/>
    </location>
</feature>
<sequence>MFSATSNECINNPLIMRDHSKPDHHTHDPTKTFEDAAFEMLSTVSPVKVSREDIPFDSVRQIVLGEILKSKQRAAKPNTSNGRRRTMDELLDEAPSSSSSSSHVGESSSSILERGTMTDDGESSGTPRPIVARLYGDHTRSSSTSTSSAIPCGSSEATDTKKKPLNYREKRLAEIRGARMKKYRESVEIVEFKCEEIELKDEFLKFYEELLEDDTPPSTVYYRVVESLDCYFRAKTWESNCPKLLCEFLCEHILKTCQELNVINEASRATDEWKAREIQIQVLLTLHVYVVTDKRKWLDEAINKMRMIFISVGPEKLKTFVEEPVTDIFLELIGDGLATIYDELCIQLPADLLQYNSGLFKMTETDDNIVVKRRNGAANRLEAMLIETSDNLGIGGVEKTTSRQKTPEATVPTKRRSLKRKNEESVPKELLSPARPTRSSSVGRPDYKHFFVEDTPDEKYTKRRSATLKKSTVEDIEEEDLEENEEDNDSEDCEDEVKIVKKKKRITIKEEIDEEVKQTPVAKLRAGAASKSGKRCSRRLSEMVKLSEERSQIPKKARENLNKILEKAKTPSRTVTRPTRKSVLFGTSPASTSMSKKTGSSRKSLINRFIDAEDRRSPDSELTVDTSGGHDVDSPSESPLNTPILRERSTRKRPSRFRDSISESRPVKVVNYAELDDDDEVAPPAAPSTSKRTSSKSAASSAATTPTATTSSTKWTDRQLKRQLGLTREDLNRYRNAMLTTGERNQNKNVKINWESAQVNRAGRVKGAGASENGTPIFGILRRNVRTMICHVLLNDTNPDTSFNWNKVKFDDLDDKPRTRQFQSLIQKPEAFMESLKQKYIEKRSMPLKRMRSNAGTTTSSADLTPSTSTSPSRKKHKPPTSSAKNSPKKRNPTSSTRSYSEEYDLFGFETETDD</sequence>
<feature type="region of interest" description="Disordered" evidence="1">
    <location>
        <begin position="91"/>
        <end position="165"/>
    </location>
</feature>
<evidence type="ECO:0000256" key="1">
    <source>
        <dbReference type="SAM" id="MobiDB-lite"/>
    </source>
</evidence>
<protein>
    <recommendedName>
        <fullName evidence="2">Treslin STD domain-containing protein</fullName>
    </recommendedName>
</protein>
<dbReference type="GO" id="GO:0030174">
    <property type="term" value="P:regulation of DNA-templated DNA replication initiation"/>
    <property type="evidence" value="ECO:0007669"/>
    <property type="project" value="TreeGrafter"/>
</dbReference>
<organism evidence="3 4">
    <name type="scientific">Caenorhabditis nigoni</name>
    <dbReference type="NCBI Taxonomy" id="1611254"/>
    <lineage>
        <taxon>Eukaryota</taxon>
        <taxon>Metazoa</taxon>
        <taxon>Ecdysozoa</taxon>
        <taxon>Nematoda</taxon>
        <taxon>Chromadorea</taxon>
        <taxon>Rhabditida</taxon>
        <taxon>Rhabditina</taxon>
        <taxon>Rhabditomorpha</taxon>
        <taxon>Rhabditoidea</taxon>
        <taxon>Rhabditidae</taxon>
        <taxon>Peloderinae</taxon>
        <taxon>Caenorhabditis</taxon>
    </lineage>
</organism>
<feature type="compositionally biased region" description="Basic and acidic residues" evidence="1">
    <location>
        <begin position="445"/>
        <end position="460"/>
    </location>
</feature>
<dbReference type="InterPro" id="IPR026153">
    <property type="entry name" value="Treslin"/>
</dbReference>
<gene>
    <name evidence="3" type="primary">Cni-ZK484.4</name>
    <name evidence="3" type="synonym">Cnig_chr_I.g2796</name>
    <name evidence="3" type="ORF">B9Z55_002796</name>
</gene>
<dbReference type="GO" id="GO:0005634">
    <property type="term" value="C:nucleus"/>
    <property type="evidence" value="ECO:0007669"/>
    <property type="project" value="InterPro"/>
</dbReference>
<name>A0A2G5VM62_9PELO</name>
<feature type="domain" description="Treslin STD" evidence="2">
    <location>
        <begin position="221"/>
        <end position="344"/>
    </location>
</feature>
<feature type="compositionally biased region" description="Basic and acidic residues" evidence="1">
    <location>
        <begin position="610"/>
        <end position="619"/>
    </location>
</feature>